<dbReference type="InterPro" id="IPR014756">
    <property type="entry name" value="Ig_E-set"/>
</dbReference>
<protein>
    <recommendedName>
        <fullName evidence="4">CopC domain-containing protein</fullName>
    </recommendedName>
</protein>
<reference evidence="5 6" key="1">
    <citation type="submission" date="2020-08" db="EMBL/GenBank/DDBJ databases">
        <title>Genomic Encyclopedia of Type Strains, Phase IV (KMG-IV): sequencing the most valuable type-strain genomes for metagenomic binning, comparative biology and taxonomic classification.</title>
        <authorList>
            <person name="Goeker M."/>
        </authorList>
    </citation>
    <scope>NUCLEOTIDE SEQUENCE [LARGE SCALE GENOMIC DNA]</scope>
    <source>
        <strain evidence="5 6">DSM 22198</strain>
    </source>
</reference>
<sequence>MLTVRPPASRPAHPHLGSTRRDTARRLALGLAALAGVALAPLLVPAAAEAHAIVIDSTPKVNDTLGVGGTVLKVHFNSRIDRARSKLTVIAADKTEVPVTMADSPDDETLTGRINLPSAGAFKLRWQVLAVDGHTTRGDIPFTVTQP</sequence>
<name>A0A7X0B136_9PROT</name>
<dbReference type="EMBL" id="JACIIZ010000009">
    <property type="protein sequence ID" value="MBB6252745.1"/>
    <property type="molecule type" value="Genomic_DNA"/>
</dbReference>
<keyword evidence="2" id="KW-0186">Copper</keyword>
<evidence type="ECO:0000259" key="4">
    <source>
        <dbReference type="Pfam" id="PF04234"/>
    </source>
</evidence>
<dbReference type="GO" id="GO:0042597">
    <property type="term" value="C:periplasmic space"/>
    <property type="evidence" value="ECO:0007669"/>
    <property type="project" value="InterPro"/>
</dbReference>
<organism evidence="5 6">
    <name type="scientific">Nitrospirillum iridis</name>
    <dbReference type="NCBI Taxonomy" id="765888"/>
    <lineage>
        <taxon>Bacteria</taxon>
        <taxon>Pseudomonadati</taxon>
        <taxon>Pseudomonadota</taxon>
        <taxon>Alphaproteobacteria</taxon>
        <taxon>Rhodospirillales</taxon>
        <taxon>Azospirillaceae</taxon>
        <taxon>Nitrospirillum</taxon>
    </lineage>
</organism>
<dbReference type="GO" id="GO:0005507">
    <property type="term" value="F:copper ion binding"/>
    <property type="evidence" value="ECO:0007669"/>
    <property type="project" value="InterPro"/>
</dbReference>
<dbReference type="Gene3D" id="2.60.40.1220">
    <property type="match status" value="1"/>
</dbReference>
<evidence type="ECO:0000256" key="2">
    <source>
        <dbReference type="ARBA" id="ARBA00023008"/>
    </source>
</evidence>
<gene>
    <name evidence="5" type="ORF">FHS74_003313</name>
</gene>
<feature type="domain" description="CopC" evidence="4">
    <location>
        <begin position="51"/>
        <end position="144"/>
    </location>
</feature>
<dbReference type="RefSeq" id="WP_211106350.1">
    <property type="nucleotide sequence ID" value="NZ_JACIIZ010000009.1"/>
</dbReference>
<keyword evidence="1" id="KW-0732">Signal</keyword>
<dbReference type="InterPro" id="IPR007348">
    <property type="entry name" value="CopC_dom"/>
</dbReference>
<evidence type="ECO:0000313" key="5">
    <source>
        <dbReference type="EMBL" id="MBB6252745.1"/>
    </source>
</evidence>
<keyword evidence="6" id="KW-1185">Reference proteome</keyword>
<evidence type="ECO:0000256" key="1">
    <source>
        <dbReference type="ARBA" id="ARBA00022729"/>
    </source>
</evidence>
<dbReference type="InterPro" id="IPR014755">
    <property type="entry name" value="Cu-Rt/internalin_Ig-like"/>
</dbReference>
<dbReference type="AlphaFoldDB" id="A0A7X0B136"/>
<dbReference type="Pfam" id="PF04234">
    <property type="entry name" value="CopC"/>
    <property type="match status" value="1"/>
</dbReference>
<evidence type="ECO:0000256" key="3">
    <source>
        <dbReference type="SAM" id="MobiDB-lite"/>
    </source>
</evidence>
<comment type="caution">
    <text evidence="5">The sequence shown here is derived from an EMBL/GenBank/DDBJ whole genome shotgun (WGS) entry which is preliminary data.</text>
</comment>
<evidence type="ECO:0000313" key="6">
    <source>
        <dbReference type="Proteomes" id="UP000539175"/>
    </source>
</evidence>
<dbReference type="GO" id="GO:0046688">
    <property type="term" value="P:response to copper ion"/>
    <property type="evidence" value="ECO:0007669"/>
    <property type="project" value="InterPro"/>
</dbReference>
<dbReference type="SUPFAM" id="SSF81296">
    <property type="entry name" value="E set domains"/>
    <property type="match status" value="1"/>
</dbReference>
<accession>A0A7X0B136</accession>
<feature type="region of interest" description="Disordered" evidence="3">
    <location>
        <begin position="1"/>
        <end position="20"/>
    </location>
</feature>
<proteinExistence type="predicted"/>
<dbReference type="Proteomes" id="UP000539175">
    <property type="component" value="Unassembled WGS sequence"/>
</dbReference>